<sequence>MQADQSNASQAYTILRIKRKRNEEPLDALVIESRVRRKKSRGGLDVFQFAETVGPEAWKDQQQTRHLQERISALAREQATKALLQQPTAPSQSPSRSPVKGDTGRQYTIVAKDLPSPSVRSNAPPKVLSARDLEQQPKTDFKLYDAVLAAEPAPPSPIDSELENFLPMLQDYLKMNDDDINLPAASPTTARPSGSGQAITVPASLPPLDDPDYVWDVFYHRAGLINEFDNTIHIATLTGLPSSFGDPFASDSESEEEDEADEDSNDEGYYKNDYPDEESSEDSDGSDMFHEQSEDEGTHPWR</sequence>
<dbReference type="Proteomes" id="UP000814033">
    <property type="component" value="Unassembled WGS sequence"/>
</dbReference>
<comment type="caution">
    <text evidence="1">The sequence shown here is derived from an EMBL/GenBank/DDBJ whole genome shotgun (WGS) entry which is preliminary data.</text>
</comment>
<reference evidence="1" key="1">
    <citation type="submission" date="2021-02" db="EMBL/GenBank/DDBJ databases">
        <authorList>
            <consortium name="DOE Joint Genome Institute"/>
            <person name="Ahrendt S."/>
            <person name="Looney B.P."/>
            <person name="Miyauchi S."/>
            <person name="Morin E."/>
            <person name="Drula E."/>
            <person name="Courty P.E."/>
            <person name="Chicoki N."/>
            <person name="Fauchery L."/>
            <person name="Kohler A."/>
            <person name="Kuo A."/>
            <person name="Labutti K."/>
            <person name="Pangilinan J."/>
            <person name="Lipzen A."/>
            <person name="Riley R."/>
            <person name="Andreopoulos W."/>
            <person name="He G."/>
            <person name="Johnson J."/>
            <person name="Barry K.W."/>
            <person name="Grigoriev I.V."/>
            <person name="Nagy L."/>
            <person name="Hibbett D."/>
            <person name="Henrissat B."/>
            <person name="Matheny P.B."/>
            <person name="Labbe J."/>
            <person name="Martin F."/>
        </authorList>
    </citation>
    <scope>NUCLEOTIDE SEQUENCE</scope>
    <source>
        <strain evidence="1">FP105234-sp</strain>
    </source>
</reference>
<organism evidence="1 2">
    <name type="scientific">Auriscalpium vulgare</name>
    <dbReference type="NCBI Taxonomy" id="40419"/>
    <lineage>
        <taxon>Eukaryota</taxon>
        <taxon>Fungi</taxon>
        <taxon>Dikarya</taxon>
        <taxon>Basidiomycota</taxon>
        <taxon>Agaricomycotina</taxon>
        <taxon>Agaricomycetes</taxon>
        <taxon>Russulales</taxon>
        <taxon>Auriscalpiaceae</taxon>
        <taxon>Auriscalpium</taxon>
    </lineage>
</organism>
<name>A0ACB8S4Y0_9AGAM</name>
<gene>
    <name evidence="1" type="ORF">FA95DRAFT_1554601</name>
</gene>
<evidence type="ECO:0000313" key="1">
    <source>
        <dbReference type="EMBL" id="KAI0051508.1"/>
    </source>
</evidence>
<dbReference type="EMBL" id="MU275852">
    <property type="protein sequence ID" value="KAI0051508.1"/>
    <property type="molecule type" value="Genomic_DNA"/>
</dbReference>
<accession>A0ACB8S4Y0</accession>
<keyword evidence="2" id="KW-1185">Reference proteome</keyword>
<protein>
    <submittedName>
        <fullName evidence="1">Uncharacterized protein</fullName>
    </submittedName>
</protein>
<evidence type="ECO:0000313" key="2">
    <source>
        <dbReference type="Proteomes" id="UP000814033"/>
    </source>
</evidence>
<reference evidence="1" key="2">
    <citation type="journal article" date="2022" name="New Phytol.">
        <title>Evolutionary transition to the ectomycorrhizal habit in the genomes of a hyperdiverse lineage of mushroom-forming fungi.</title>
        <authorList>
            <person name="Looney B."/>
            <person name="Miyauchi S."/>
            <person name="Morin E."/>
            <person name="Drula E."/>
            <person name="Courty P.E."/>
            <person name="Kohler A."/>
            <person name="Kuo A."/>
            <person name="LaButti K."/>
            <person name="Pangilinan J."/>
            <person name="Lipzen A."/>
            <person name="Riley R."/>
            <person name="Andreopoulos W."/>
            <person name="He G."/>
            <person name="Johnson J."/>
            <person name="Nolan M."/>
            <person name="Tritt A."/>
            <person name="Barry K.W."/>
            <person name="Grigoriev I.V."/>
            <person name="Nagy L.G."/>
            <person name="Hibbett D."/>
            <person name="Henrissat B."/>
            <person name="Matheny P.B."/>
            <person name="Labbe J."/>
            <person name="Martin F.M."/>
        </authorList>
    </citation>
    <scope>NUCLEOTIDE SEQUENCE</scope>
    <source>
        <strain evidence="1">FP105234-sp</strain>
    </source>
</reference>
<proteinExistence type="predicted"/>